<evidence type="ECO:0000256" key="1">
    <source>
        <dbReference type="ARBA" id="ARBA00023015"/>
    </source>
</evidence>
<dbReference type="PANTHER" id="PTHR47871:SF2">
    <property type="entry name" value="OS03G0221300 PROTEIN"/>
    <property type="match status" value="1"/>
</dbReference>
<keyword evidence="3" id="KW-0804">Transcription</keyword>
<keyword evidence="2" id="KW-0238">DNA-binding</keyword>
<dbReference type="KEGG" id="pda:103695671"/>
<dbReference type="PANTHER" id="PTHR47871">
    <property type="entry name" value="NAC DOMAIN-CONTAINING PROTEIN 8"/>
    <property type="match status" value="1"/>
</dbReference>
<dbReference type="InterPro" id="IPR003441">
    <property type="entry name" value="NAC-dom"/>
</dbReference>
<dbReference type="GeneID" id="103695671"/>
<dbReference type="PROSITE" id="PS51005">
    <property type="entry name" value="NAC"/>
    <property type="match status" value="1"/>
</dbReference>
<sequence length="1284" mass="142262">MASAISTEGSTDKVKIRAGDKRWMDDLDYMPLTKRRRLLLSSTSSPPSPSFPASSNRPPIDMAVKRVSPGASQEWPGLPRGMKFDPSDEDLLWHLRAKVGKGEADPHPLISEFITSLDEDDGFGYTHPQKLPGVKKDGSVSYFFHRSFKIYNTKNGKHWMVHNDDSEDIFWQKVGKTRPVIVDGSHQGCKKIMVLYASMNKGKKPEKSNWVLYQYHLGTGNAEKRELVVSKIFYENGSRQDKKNAQELSLETVKAIVAEAEPLVVAELTTGYHETKCNENRACAGWRKLDKYDNCSTEDSKQRKIKSQVLSDVHQSVEGFLAGGKLHHEQFSCAAESWRTRSCISGDAQANVKILKNNLKDISMGDCDLVSEGNKTSGLVVSSAMNSDLVRSCSLNSQHLPDASSLGDTQAYISNSNLIASSGFKGHTAEQGGNDLLQLSNLPDHSLEIKVEHSDYIQTNPRREGLEDADMEAFTSEYEKEDLDHVTLLERCNMLLSSTYFVSGDLSGSRCCQDCRACTLKPCPNSVLHAQDSGFISKSEGDGTLLNHLGTENCGKDILGLLQDISSGPSIHPPSTQVPMGECCAGSIPESNDAKSMNNLMFDSPDGATAGFDPYLQTSRNCQLRISLQDSQSLENHENNYISVCQTSGPEVKPPVQGSKCSRDHSQCLRFELSAQQVQLKVEHLEEGYVNNDSEINAGVLCSADKKLPEKGSTASTCAATPCTPDAKMSCLRQILADQNDSDRVYDSILPTFPVEVKVKPLEESGTNRVPEANAENHLSLLLSNHSTEVSRARTRSSSKDDHFQVNSSFNGNNLQENMSTSYLCSDQKSLPEDVINSESPKLQSSKISGFMNSTYLENSCTVSQSSAKAGNYQDNVSPSGDSLFEESGRNCSDQVSFLEKVHAGASNILSNSVQVKTEPLESGLLSKCENHLFSFPESYMLEADVKRETLDELSVDVIDHVSKVGHAMMPISGIVSNLDYDNNLNCSQQAVPRCPVDGSVNPKNAKSSHFSLRRIRKKTATDSVETALEEDAPGLLQVLLDKGITVEEIILYGDVEDDEALEVSSTDDSFEELETVMTKLFPERASLIKLSTARHVKGSKAVYCLACLISLIEQTRYLQFRNSSVEWGWCRDLQSFIFVFKRHNRIVLERPEYGYATYFFELVDSLPIPWQIKRLVTAMKLPSCSRTTLIENKPLLVGEDLTEGEACVLEEYGWTPNTGLGTMLNYCDRVVHDKKNERYNSEWRAKIGRLLMIGHDGGRTVLANLPKKVAKYMENRNQEIKLI</sequence>
<dbReference type="OrthoDB" id="2021147at2759"/>
<evidence type="ECO:0000256" key="3">
    <source>
        <dbReference type="ARBA" id="ARBA00023163"/>
    </source>
</evidence>
<dbReference type="GO" id="GO:0003677">
    <property type="term" value="F:DNA binding"/>
    <property type="evidence" value="ECO:0007669"/>
    <property type="project" value="UniProtKB-KW"/>
</dbReference>
<evidence type="ECO:0000259" key="6">
    <source>
        <dbReference type="PROSITE" id="PS51005"/>
    </source>
</evidence>
<keyword evidence="7" id="KW-1185">Reference proteome</keyword>
<feature type="region of interest" description="Disordered" evidence="5">
    <location>
        <begin position="787"/>
        <end position="812"/>
    </location>
</feature>
<reference evidence="7" key="1">
    <citation type="journal article" date="2019" name="Nat. Commun.">
        <title>Genome-wide association mapping of date palm fruit traits.</title>
        <authorList>
            <person name="Hazzouri K.M."/>
            <person name="Gros-Balthazard M."/>
            <person name="Flowers J.M."/>
            <person name="Copetti D."/>
            <person name="Lemansour A."/>
            <person name="Lebrun M."/>
            <person name="Masmoudi K."/>
            <person name="Ferrand S."/>
            <person name="Dhar M.I."/>
            <person name="Fresquez Z.A."/>
            <person name="Rosas U."/>
            <person name="Zhang J."/>
            <person name="Talag J."/>
            <person name="Lee S."/>
            <person name="Kudrna D."/>
            <person name="Powell R.F."/>
            <person name="Leitch I.J."/>
            <person name="Krueger R.R."/>
            <person name="Wing R.A."/>
            <person name="Amiri K.M.A."/>
            <person name="Purugganan M.D."/>
        </authorList>
    </citation>
    <scope>NUCLEOTIDE SEQUENCE [LARGE SCALE GENOMIC DNA]</scope>
    <source>
        <strain evidence="7">cv. Khalas</strain>
    </source>
</reference>
<organism evidence="7 8">
    <name type="scientific">Phoenix dactylifera</name>
    <name type="common">Date palm</name>
    <dbReference type="NCBI Taxonomy" id="42345"/>
    <lineage>
        <taxon>Eukaryota</taxon>
        <taxon>Viridiplantae</taxon>
        <taxon>Streptophyta</taxon>
        <taxon>Embryophyta</taxon>
        <taxon>Tracheophyta</taxon>
        <taxon>Spermatophyta</taxon>
        <taxon>Magnoliopsida</taxon>
        <taxon>Liliopsida</taxon>
        <taxon>Arecaceae</taxon>
        <taxon>Coryphoideae</taxon>
        <taxon>Phoeniceae</taxon>
        <taxon>Phoenix</taxon>
    </lineage>
</organism>
<name>A0A8B7BF54_PHODC</name>
<evidence type="ECO:0000256" key="2">
    <source>
        <dbReference type="ARBA" id="ARBA00023125"/>
    </source>
</evidence>
<dbReference type="SUPFAM" id="SSF101941">
    <property type="entry name" value="NAC domain"/>
    <property type="match status" value="1"/>
</dbReference>
<dbReference type="Pfam" id="PF02365">
    <property type="entry name" value="NAM"/>
    <property type="match status" value="1"/>
</dbReference>
<proteinExistence type="predicted"/>
<dbReference type="GO" id="GO:0006355">
    <property type="term" value="P:regulation of DNA-templated transcription"/>
    <property type="evidence" value="ECO:0007669"/>
    <property type="project" value="InterPro"/>
</dbReference>
<accession>A0A8B7BF54</accession>
<keyword evidence="4" id="KW-0539">Nucleus</keyword>
<dbReference type="RefSeq" id="XP_008775291.2">
    <property type="nucleotide sequence ID" value="XM_008777069.4"/>
</dbReference>
<reference evidence="8" key="2">
    <citation type="submission" date="2025-08" db="UniProtKB">
        <authorList>
            <consortium name="RefSeq"/>
        </authorList>
    </citation>
    <scope>IDENTIFICATION</scope>
    <source>
        <tissue evidence="8">Young leaves</tissue>
    </source>
</reference>
<protein>
    <submittedName>
        <fullName evidence="8">Uncharacterized protein LOC103695671 isoform X1</fullName>
    </submittedName>
</protein>
<dbReference type="InterPro" id="IPR036093">
    <property type="entry name" value="NAC_dom_sf"/>
</dbReference>
<evidence type="ECO:0000313" key="8">
    <source>
        <dbReference type="RefSeq" id="XP_008775291.2"/>
    </source>
</evidence>
<keyword evidence="1" id="KW-0805">Transcription regulation</keyword>
<dbReference type="Proteomes" id="UP000228380">
    <property type="component" value="Chromosome 8"/>
</dbReference>
<dbReference type="Gene3D" id="2.170.150.80">
    <property type="entry name" value="NAC domain"/>
    <property type="match status" value="1"/>
</dbReference>
<evidence type="ECO:0000313" key="7">
    <source>
        <dbReference type="Proteomes" id="UP000228380"/>
    </source>
</evidence>
<gene>
    <name evidence="8" type="primary">LOC103695671</name>
</gene>
<evidence type="ECO:0000256" key="4">
    <source>
        <dbReference type="ARBA" id="ARBA00023242"/>
    </source>
</evidence>
<evidence type="ECO:0000256" key="5">
    <source>
        <dbReference type="SAM" id="MobiDB-lite"/>
    </source>
</evidence>
<feature type="region of interest" description="Disordered" evidence="5">
    <location>
        <begin position="38"/>
        <end position="61"/>
    </location>
</feature>
<feature type="domain" description="NAC" evidence="6">
    <location>
        <begin position="78"/>
        <end position="235"/>
    </location>
</feature>
<feature type="compositionally biased region" description="Low complexity" evidence="5">
    <location>
        <begin position="39"/>
        <end position="59"/>
    </location>
</feature>